<proteinExistence type="predicted"/>
<dbReference type="Pfam" id="PF08668">
    <property type="entry name" value="HDOD"/>
    <property type="match status" value="1"/>
</dbReference>
<accession>A0A437R2U5</accession>
<dbReference type="InterPro" id="IPR013976">
    <property type="entry name" value="HDOD"/>
</dbReference>
<dbReference type="PANTHER" id="PTHR33525">
    <property type="match status" value="1"/>
</dbReference>
<evidence type="ECO:0000313" key="3">
    <source>
        <dbReference type="Proteomes" id="UP000283077"/>
    </source>
</evidence>
<protein>
    <submittedName>
        <fullName evidence="2">HDOD domain-containing protein</fullName>
    </submittedName>
</protein>
<feature type="domain" description="HDOD" evidence="1">
    <location>
        <begin position="22"/>
        <end position="215"/>
    </location>
</feature>
<name>A0A437R2U5_9GAMM</name>
<dbReference type="PANTHER" id="PTHR33525:SF3">
    <property type="entry name" value="RIBONUCLEASE Y"/>
    <property type="match status" value="1"/>
</dbReference>
<dbReference type="RefSeq" id="WP_127697505.1">
    <property type="nucleotide sequence ID" value="NZ_SACS01000002.1"/>
</dbReference>
<dbReference type="Gene3D" id="1.10.3210.10">
    <property type="entry name" value="Hypothetical protein af1432"/>
    <property type="match status" value="1"/>
</dbReference>
<dbReference type="EMBL" id="SACS01000002">
    <property type="protein sequence ID" value="RVU41116.1"/>
    <property type="molecule type" value="Genomic_DNA"/>
</dbReference>
<sequence>MTAQNALLTILIEKIRTDTLVLPSLPEIALKIRKMADDPNVNLAKMSDMISHDPALSARIMKIANSAFVGRGVHVHSLQQATTRIGLRYIKNVVTAMAMEQLFVSKTAFVKTQMEKVWSETLELTAFALAAMQQYNSSFKHTAVNFDTMTLAGLVHNIGALPILTEAERQLEIFGDEAFIKQSITDISGKIGANILTSWGFPKELIEVAEQWDVDSYTPAHPSYVDFIRIAAIKQGRYHAEGDIGTLLKPYADLGLIPSTEFYRSPEFVVQFNEFKQLFV</sequence>
<dbReference type="PROSITE" id="PS51833">
    <property type="entry name" value="HDOD"/>
    <property type="match status" value="1"/>
</dbReference>
<dbReference type="SUPFAM" id="SSF109604">
    <property type="entry name" value="HD-domain/PDEase-like"/>
    <property type="match status" value="1"/>
</dbReference>
<dbReference type="AlphaFoldDB" id="A0A437R2U5"/>
<organism evidence="2 3">
    <name type="scientific">Rheinheimera riviphila</name>
    <dbReference type="NCBI Taxonomy" id="1834037"/>
    <lineage>
        <taxon>Bacteria</taxon>
        <taxon>Pseudomonadati</taxon>
        <taxon>Pseudomonadota</taxon>
        <taxon>Gammaproteobacteria</taxon>
        <taxon>Chromatiales</taxon>
        <taxon>Chromatiaceae</taxon>
        <taxon>Rheinheimera</taxon>
    </lineage>
</organism>
<evidence type="ECO:0000313" key="2">
    <source>
        <dbReference type="EMBL" id="RVU41116.1"/>
    </source>
</evidence>
<dbReference type="Proteomes" id="UP000283077">
    <property type="component" value="Unassembled WGS sequence"/>
</dbReference>
<comment type="caution">
    <text evidence="2">The sequence shown here is derived from an EMBL/GenBank/DDBJ whole genome shotgun (WGS) entry which is preliminary data.</text>
</comment>
<evidence type="ECO:0000259" key="1">
    <source>
        <dbReference type="PROSITE" id="PS51833"/>
    </source>
</evidence>
<reference evidence="2 3" key="1">
    <citation type="submission" date="2019-01" db="EMBL/GenBank/DDBJ databases">
        <authorList>
            <person name="Chen W.-M."/>
        </authorList>
    </citation>
    <scope>NUCLEOTIDE SEQUENCE [LARGE SCALE GENOMIC DNA]</scope>
    <source>
        <strain evidence="2 3">KYPC3</strain>
    </source>
</reference>
<dbReference type="OrthoDB" id="598113at2"/>
<gene>
    <name evidence="2" type="ORF">EOE67_02600</name>
</gene>
<dbReference type="InterPro" id="IPR052340">
    <property type="entry name" value="RNase_Y/CdgJ"/>
</dbReference>
<keyword evidence="3" id="KW-1185">Reference proteome</keyword>